<dbReference type="GO" id="GO:0030007">
    <property type="term" value="P:intracellular potassium ion homeostasis"/>
    <property type="evidence" value="ECO:0007669"/>
    <property type="project" value="UniProtKB-UniRule"/>
</dbReference>
<feature type="transmembrane region" description="Helical" evidence="10">
    <location>
        <begin position="667"/>
        <end position="685"/>
    </location>
</feature>
<feature type="transmembrane region" description="Helical" evidence="10">
    <location>
        <begin position="38"/>
        <end position="61"/>
    </location>
</feature>
<dbReference type="HOGENOM" id="CLU_005947_0_1_1"/>
<evidence type="ECO:0000256" key="11">
    <source>
        <dbReference type="SAM" id="MobiDB-lite"/>
    </source>
</evidence>
<evidence type="ECO:0000256" key="8">
    <source>
        <dbReference type="ARBA" id="ARBA00023065"/>
    </source>
</evidence>
<dbReference type="PANTHER" id="PTHR31064">
    <property type="entry name" value="POTASSIUM TRANSPORT PROTEIN DDB_G0292412-RELATED"/>
    <property type="match status" value="1"/>
</dbReference>
<feature type="transmembrane region" description="Helical" evidence="10">
    <location>
        <begin position="474"/>
        <end position="493"/>
    </location>
</feature>
<evidence type="ECO:0000256" key="3">
    <source>
        <dbReference type="ARBA" id="ARBA00022448"/>
    </source>
</evidence>
<accession>A0A0D2EQ85</accession>
<evidence type="ECO:0000256" key="9">
    <source>
        <dbReference type="ARBA" id="ARBA00023136"/>
    </source>
</evidence>
<dbReference type="Pfam" id="PF02386">
    <property type="entry name" value="TrkH"/>
    <property type="match status" value="1"/>
</dbReference>
<evidence type="ECO:0000256" key="1">
    <source>
        <dbReference type="ARBA" id="ARBA00004141"/>
    </source>
</evidence>
<dbReference type="GO" id="GO:0005886">
    <property type="term" value="C:plasma membrane"/>
    <property type="evidence" value="ECO:0007669"/>
    <property type="project" value="InterPro"/>
</dbReference>
<dbReference type="NCBIfam" id="TIGR00934">
    <property type="entry name" value="2a38euk"/>
    <property type="match status" value="1"/>
</dbReference>
<comment type="subcellular location">
    <subcellularLocation>
        <location evidence="1">Membrane</location>
        <topology evidence="1">Multi-pass membrane protein</topology>
    </subcellularLocation>
</comment>
<dbReference type="InterPro" id="IPR004773">
    <property type="entry name" value="K/Na_transp_Trk1/HKT1"/>
</dbReference>
<dbReference type="InterPro" id="IPR003445">
    <property type="entry name" value="Cat_transpt"/>
</dbReference>
<keyword evidence="6 10" id="KW-0630">Potassium</keyword>
<dbReference type="InterPro" id="IPR051143">
    <property type="entry name" value="TrkH_K-transport"/>
</dbReference>
<dbReference type="AlphaFoldDB" id="A0A0D2EQ85"/>
<evidence type="ECO:0000256" key="5">
    <source>
        <dbReference type="ARBA" id="ARBA00022692"/>
    </source>
</evidence>
<dbReference type="EMBL" id="KN847318">
    <property type="protein sequence ID" value="KIW57823.1"/>
    <property type="molecule type" value="Genomic_DNA"/>
</dbReference>
<feature type="region of interest" description="Disordered" evidence="11">
    <location>
        <begin position="167"/>
        <end position="214"/>
    </location>
</feature>
<feature type="region of interest" description="Disordered" evidence="11">
    <location>
        <begin position="807"/>
        <end position="838"/>
    </location>
</feature>
<organism evidence="12 13">
    <name type="scientific">Exophiala xenobiotica</name>
    <dbReference type="NCBI Taxonomy" id="348802"/>
    <lineage>
        <taxon>Eukaryota</taxon>
        <taxon>Fungi</taxon>
        <taxon>Dikarya</taxon>
        <taxon>Ascomycota</taxon>
        <taxon>Pezizomycotina</taxon>
        <taxon>Eurotiomycetes</taxon>
        <taxon>Chaetothyriomycetidae</taxon>
        <taxon>Chaetothyriales</taxon>
        <taxon>Herpotrichiellaceae</taxon>
        <taxon>Exophiala</taxon>
    </lineage>
</organism>
<sequence>MAPQWVPQWVLSFWGFCKRNIIPDVFIKRRLNFITVHYLYLIGMALLVSVLIFVQGGMAYIDALFFASGACTQSGLNTIDVNLIHSGQQAMLYTAAMFCNPIVIHSAVVFARLYWFEKRFKDVVRNSNLLRRTKSRTRTNTYVKEDPEAGRDGSGVRGQAIQVLRNTGHSDSLPVVEKSEGDNEANGKVIDSSNSSKKDSDDVGGPPQDNDLHLRHTRSTDDVRLPQHFSPEQHIRFLENQRNPRDTTALRIPSPREFELGGRPENVSDGIDNKLQRQVTSDPDLPRAAQKSNNELDISVEGGGPTHITINEPRFIRERADRSTTFPRLNTRQSTQPQETYDPSAPASNLKRGRSMTFRSLQRSNTARTMEPAPYLSWEPTIGRNSFFIGLTEEQREELGGIEYRALKTLALILVGYFLAFHLLGIICIVPWILHTSRYGRKVTEQGQGRVWWGFFTAASAFNDLGFTLTNNSMISFGGAIFLLLLMTFLIVIGNTGFPCMLRFVIWVFSKCVPYGGPLWDELQFLLDHPRRCFTLLFPRNATWWLFAILVILNGVDLIFFIILDLNDPVIEQIPAGIRLVDGLFQASSTRTAGFSVVNLAELHPAIQVSYLIMMYISVFPIAISMRRTNVYEEKSLGIYDPGDEDEEGKEPSYVGAHLRKQLSFDLWYIFLGLFIIAIVEGGRLQNTNEYAFTLFAVLFEIVSAYGTVGLSMGYPTINASFSAEFHTLSKLVIIAMQIRGRHRGLPYELDRAVMLPSESLQAKEAKEAERVLRRRRSSLGAMSTTSAVDGNMEGRRFRPETGLSTALHLGHRDGHGPRPRGNTNATGGSDQDGHLPSVRRGVGMALFKLANEVDSIKEEVPGHDRS</sequence>
<reference evidence="12 13" key="1">
    <citation type="submission" date="2015-01" db="EMBL/GenBank/DDBJ databases">
        <title>The Genome Sequence of Exophiala xenobiotica CBS118157.</title>
        <authorList>
            <consortium name="The Broad Institute Genomics Platform"/>
            <person name="Cuomo C."/>
            <person name="de Hoog S."/>
            <person name="Gorbushina A."/>
            <person name="Stielow B."/>
            <person name="Teixiera M."/>
            <person name="Abouelleil A."/>
            <person name="Chapman S.B."/>
            <person name="Priest M."/>
            <person name="Young S.K."/>
            <person name="Wortman J."/>
            <person name="Nusbaum C."/>
            <person name="Birren B."/>
        </authorList>
    </citation>
    <scope>NUCLEOTIDE SEQUENCE [LARGE SCALE GENOMIC DNA]</scope>
    <source>
        <strain evidence="12 13">CBS 118157</strain>
    </source>
</reference>
<dbReference type="GO" id="GO:0140107">
    <property type="term" value="F:high-affinity potassium ion transmembrane transporter activity"/>
    <property type="evidence" value="ECO:0007669"/>
    <property type="project" value="TreeGrafter"/>
</dbReference>
<feature type="transmembrane region" description="Helical" evidence="10">
    <location>
        <begin position="691"/>
        <end position="711"/>
    </location>
</feature>
<dbReference type="GO" id="GO:1990573">
    <property type="term" value="P:potassium ion import across plasma membrane"/>
    <property type="evidence" value="ECO:0007669"/>
    <property type="project" value="TreeGrafter"/>
</dbReference>
<keyword evidence="9 10" id="KW-0472">Membrane</keyword>
<feature type="compositionally biased region" description="Polar residues" evidence="11">
    <location>
        <begin position="323"/>
        <end position="341"/>
    </location>
</feature>
<dbReference type="GeneID" id="25324289"/>
<feature type="transmembrane region" description="Helical" evidence="10">
    <location>
        <begin position="542"/>
        <end position="564"/>
    </location>
</feature>
<evidence type="ECO:0000256" key="6">
    <source>
        <dbReference type="ARBA" id="ARBA00022958"/>
    </source>
</evidence>
<keyword evidence="13" id="KW-1185">Reference proteome</keyword>
<name>A0A0D2EQ85_9EURO</name>
<keyword evidence="8 10" id="KW-0406">Ion transport</keyword>
<keyword evidence="4 10" id="KW-0633">Potassium transport</keyword>
<dbReference type="InterPro" id="IPR015958">
    <property type="entry name" value="Trk1_fungi"/>
</dbReference>
<evidence type="ECO:0000256" key="7">
    <source>
        <dbReference type="ARBA" id="ARBA00022989"/>
    </source>
</evidence>
<feature type="region of interest" description="Disordered" evidence="11">
    <location>
        <begin position="239"/>
        <end position="355"/>
    </location>
</feature>
<evidence type="ECO:0000313" key="12">
    <source>
        <dbReference type="EMBL" id="KIW57823.1"/>
    </source>
</evidence>
<protein>
    <recommendedName>
        <fullName evidence="10">Potassium transport protein</fullName>
    </recommendedName>
</protein>
<gene>
    <name evidence="12" type="ORF">PV05_02381</name>
</gene>
<evidence type="ECO:0000256" key="2">
    <source>
        <dbReference type="ARBA" id="ARBA00009137"/>
    </source>
</evidence>
<dbReference type="Proteomes" id="UP000054342">
    <property type="component" value="Unassembled WGS sequence"/>
</dbReference>
<feature type="transmembrane region" description="Helical" evidence="10">
    <location>
        <begin position="606"/>
        <end position="626"/>
    </location>
</feature>
<dbReference type="PIRSF" id="PIRSF002450">
    <property type="entry name" value="K+_transpter_TRK"/>
    <property type="match status" value="1"/>
</dbReference>
<feature type="transmembrane region" description="Helical" evidence="10">
    <location>
        <begin position="410"/>
        <end position="434"/>
    </location>
</feature>
<evidence type="ECO:0000256" key="4">
    <source>
        <dbReference type="ARBA" id="ARBA00022538"/>
    </source>
</evidence>
<dbReference type="OrthoDB" id="9999863at2759"/>
<dbReference type="RefSeq" id="XP_013318407.1">
    <property type="nucleotide sequence ID" value="XM_013462953.1"/>
</dbReference>
<dbReference type="STRING" id="348802.A0A0D2EQ85"/>
<keyword evidence="7 10" id="KW-1133">Transmembrane helix</keyword>
<proteinExistence type="inferred from homology"/>
<comment type="similarity">
    <text evidence="2 10">Belongs to the TrkH potassium transport family.</text>
</comment>
<evidence type="ECO:0000313" key="13">
    <source>
        <dbReference type="Proteomes" id="UP000054342"/>
    </source>
</evidence>
<dbReference type="PANTHER" id="PTHR31064:SF30">
    <property type="entry name" value="HIGH-AFFINITY POTASSIUM TRANSPORT PROTEIN-RELATED"/>
    <property type="match status" value="1"/>
</dbReference>
<feature type="transmembrane region" description="Helical" evidence="10">
    <location>
        <begin position="90"/>
        <end position="115"/>
    </location>
</feature>
<keyword evidence="5 10" id="KW-0812">Transmembrane</keyword>
<keyword evidence="3 10" id="KW-0813">Transport</keyword>
<evidence type="ECO:0000256" key="10">
    <source>
        <dbReference type="PIRNR" id="PIRNR002450"/>
    </source>
</evidence>